<keyword evidence="1" id="KW-0812">Transmembrane</keyword>
<keyword evidence="3" id="KW-1185">Reference proteome</keyword>
<evidence type="ECO:0000256" key="1">
    <source>
        <dbReference type="SAM" id="Phobius"/>
    </source>
</evidence>
<feature type="transmembrane region" description="Helical" evidence="1">
    <location>
        <begin position="137"/>
        <end position="163"/>
    </location>
</feature>
<evidence type="ECO:0000313" key="2">
    <source>
        <dbReference type="EMBL" id="CAE7754006.1"/>
    </source>
</evidence>
<keyword evidence="1" id="KW-0472">Membrane</keyword>
<dbReference type="Proteomes" id="UP000649617">
    <property type="component" value="Unassembled WGS sequence"/>
</dbReference>
<name>A0A812XP12_SYMPI</name>
<keyword evidence="1" id="KW-1133">Transmembrane helix</keyword>
<dbReference type="OrthoDB" id="433995at2759"/>
<feature type="transmembrane region" description="Helical" evidence="1">
    <location>
        <begin position="103"/>
        <end position="125"/>
    </location>
</feature>
<organism evidence="2 3">
    <name type="scientific">Symbiodinium pilosum</name>
    <name type="common">Dinoflagellate</name>
    <dbReference type="NCBI Taxonomy" id="2952"/>
    <lineage>
        <taxon>Eukaryota</taxon>
        <taxon>Sar</taxon>
        <taxon>Alveolata</taxon>
        <taxon>Dinophyceae</taxon>
        <taxon>Suessiales</taxon>
        <taxon>Symbiodiniaceae</taxon>
        <taxon>Symbiodinium</taxon>
    </lineage>
</organism>
<feature type="transmembrane region" description="Helical" evidence="1">
    <location>
        <begin position="281"/>
        <end position="303"/>
    </location>
</feature>
<comment type="caution">
    <text evidence="2">The sequence shown here is derived from an EMBL/GenBank/DDBJ whole genome shotgun (WGS) entry which is preliminary data.</text>
</comment>
<dbReference type="EMBL" id="CAJNIZ010046682">
    <property type="protein sequence ID" value="CAE7754006.1"/>
    <property type="molecule type" value="Genomic_DNA"/>
</dbReference>
<evidence type="ECO:0000313" key="3">
    <source>
        <dbReference type="Proteomes" id="UP000649617"/>
    </source>
</evidence>
<reference evidence="2" key="1">
    <citation type="submission" date="2021-02" db="EMBL/GenBank/DDBJ databases">
        <authorList>
            <person name="Dougan E. K."/>
            <person name="Rhodes N."/>
            <person name="Thang M."/>
            <person name="Chan C."/>
        </authorList>
    </citation>
    <scope>NUCLEOTIDE SEQUENCE</scope>
</reference>
<feature type="transmembrane region" description="Helical" evidence="1">
    <location>
        <begin position="249"/>
        <end position="269"/>
    </location>
</feature>
<dbReference type="AlphaFoldDB" id="A0A812XP12"/>
<sequence length="410" mass="46242">MCQHDDPQQKLPVLEHRLSDLLSHKAGPYLQIEADLLRGVSLRSTLRGLGWLWRSHRFKVPDATWRRQWQTSRPVKTYKVFVSHTWKTSGLPKVLALMLSSCWWHALASWAVTCAAVIVVHAYVPSLPMPFSFQCRVMGFVAACPLAPWTLIAGSLGLIVGLFGGPYYPHSLWWGSDSDMCFLDVACIHQADDELKERGIYGIGGFLRHAEELRVLWTPPYLSRLWCIFELAAYRVANPSGRITLAPIFIEHSVLFLLPAMWSASWSYWLALTIGLQDYGYLMSEALPIGFAMLPVLGFVHGLRRLFCEKHRLFDDLQSFKLESAECTELFDHIFVNSAIQKWYGSTEEFEDFVKGPLFCEISGNSTQAVDVPLQYCLLLSTGPLSVGMDETISLWAGGASTPIASWLFC</sequence>
<protein>
    <submittedName>
        <fullName evidence="2">BPHL protein</fullName>
    </submittedName>
</protein>
<proteinExistence type="predicted"/>
<accession>A0A812XP12</accession>
<gene>
    <name evidence="2" type="primary">BPHL</name>
    <name evidence="2" type="ORF">SPIL2461_LOCUS21870</name>
</gene>